<dbReference type="STRING" id="1118060.GCA_000311845_00544"/>
<dbReference type="PANTHER" id="PTHR43611">
    <property type="entry name" value="ALPHA-D-GLUCOSE 1-PHOSPHATE PHOSPHATASE"/>
    <property type="match status" value="1"/>
</dbReference>
<keyword evidence="2" id="KW-1185">Reference proteome</keyword>
<dbReference type="AlphaFoldDB" id="A0A1Y3U046"/>
<dbReference type="SFLD" id="SFLDS00003">
    <property type="entry name" value="Haloacid_Dehalogenase"/>
    <property type="match status" value="1"/>
</dbReference>
<gene>
    <name evidence="1" type="ORF">B5G21_08040</name>
</gene>
<dbReference type="InterPro" id="IPR023214">
    <property type="entry name" value="HAD_sf"/>
</dbReference>
<dbReference type="RefSeq" id="WP_087186753.1">
    <property type="nucleotide sequence ID" value="NZ_NFHO01000009.1"/>
</dbReference>
<dbReference type="InterPro" id="IPR036412">
    <property type="entry name" value="HAD-like_sf"/>
</dbReference>
<dbReference type="SUPFAM" id="SSF56784">
    <property type="entry name" value="HAD-like"/>
    <property type="match status" value="1"/>
</dbReference>
<dbReference type="InterPro" id="IPR023198">
    <property type="entry name" value="PGP-like_dom2"/>
</dbReference>
<dbReference type="Gene3D" id="1.10.150.240">
    <property type="entry name" value="Putative phosphatase, domain 2"/>
    <property type="match status" value="1"/>
</dbReference>
<dbReference type="Proteomes" id="UP000196560">
    <property type="component" value="Unassembled WGS sequence"/>
</dbReference>
<dbReference type="Gene3D" id="3.40.50.1000">
    <property type="entry name" value="HAD superfamily/HAD-like"/>
    <property type="match status" value="1"/>
</dbReference>
<sequence length="205" mass="22984">MASSIRNVIFDMGGVLMTFDSKRFATIFTDTEEDAELLDRALFDRNEWALLDAGVISHETMRRIAEATLPERLLPNLHECIAHWPEHSEPIAPTNSFAAQLKERGFGLYLLSNASTRIDEQLGHCPAYPLMDGRVVSAEERLMKPDPAIYQLLCERYGLDPATCIFVDDNLNNCHGAEVAGMQSFHFITDDAEASVAQLERILDL</sequence>
<organism evidence="1 2">
    <name type="scientific">Enorma massiliensis</name>
    <dbReference type="NCBI Taxonomy" id="1472761"/>
    <lineage>
        <taxon>Bacteria</taxon>
        <taxon>Bacillati</taxon>
        <taxon>Actinomycetota</taxon>
        <taxon>Coriobacteriia</taxon>
        <taxon>Coriobacteriales</taxon>
        <taxon>Coriobacteriaceae</taxon>
        <taxon>Enorma</taxon>
    </lineage>
</organism>
<proteinExistence type="predicted"/>
<dbReference type="NCBIfam" id="TIGR01509">
    <property type="entry name" value="HAD-SF-IA-v3"/>
    <property type="match status" value="1"/>
</dbReference>
<dbReference type="SFLD" id="SFLDG01129">
    <property type="entry name" value="C1.5:_HAD__Beta-PGM__Phosphata"/>
    <property type="match status" value="1"/>
</dbReference>
<evidence type="ECO:0000313" key="1">
    <source>
        <dbReference type="EMBL" id="OUN42081.1"/>
    </source>
</evidence>
<dbReference type="eggNOG" id="COG1011">
    <property type="taxonomic scope" value="Bacteria"/>
</dbReference>
<reference evidence="2" key="1">
    <citation type="submission" date="2017-04" db="EMBL/GenBank/DDBJ databases">
        <title>Function of individual gut microbiota members based on whole genome sequencing of pure cultures obtained from chicken caecum.</title>
        <authorList>
            <person name="Medvecky M."/>
            <person name="Cejkova D."/>
            <person name="Polansky O."/>
            <person name="Karasova D."/>
            <person name="Kubasova T."/>
            <person name="Cizek A."/>
            <person name="Rychlik I."/>
        </authorList>
    </citation>
    <scope>NUCLEOTIDE SEQUENCE [LARGE SCALE GENOMIC DNA]</scope>
    <source>
        <strain evidence="2">An70</strain>
    </source>
</reference>
<accession>A0A1Y3U046</accession>
<name>A0A1Y3U046_9ACTN</name>
<dbReference type="PANTHER" id="PTHR43611:SF3">
    <property type="entry name" value="FLAVIN MONONUCLEOTIDE HYDROLASE 1, CHLOROPLATIC"/>
    <property type="match status" value="1"/>
</dbReference>
<evidence type="ECO:0000313" key="2">
    <source>
        <dbReference type="Proteomes" id="UP000196560"/>
    </source>
</evidence>
<dbReference type="EMBL" id="NFHO01000009">
    <property type="protein sequence ID" value="OUN42081.1"/>
    <property type="molecule type" value="Genomic_DNA"/>
</dbReference>
<dbReference type="Pfam" id="PF00702">
    <property type="entry name" value="Hydrolase"/>
    <property type="match status" value="1"/>
</dbReference>
<comment type="caution">
    <text evidence="1">The sequence shown here is derived from an EMBL/GenBank/DDBJ whole genome shotgun (WGS) entry which is preliminary data.</text>
</comment>
<protein>
    <submittedName>
        <fullName evidence="1">Haloacid dehalogenase</fullName>
    </submittedName>
</protein>
<dbReference type="CDD" id="cd02603">
    <property type="entry name" value="HAD_sEH-N_like"/>
    <property type="match status" value="1"/>
</dbReference>
<dbReference type="InterPro" id="IPR006439">
    <property type="entry name" value="HAD-SF_hydro_IA"/>
</dbReference>